<evidence type="ECO:0000259" key="2">
    <source>
        <dbReference type="Pfam" id="PF12172"/>
    </source>
</evidence>
<name>A0A7C2N9N6_ARCFL</name>
<dbReference type="EMBL" id="DSCQ01000036">
    <property type="protein sequence ID" value="HET21060.1"/>
    <property type="molecule type" value="Genomic_DNA"/>
</dbReference>
<dbReference type="InterPro" id="IPR002878">
    <property type="entry name" value="ChsH2_C"/>
</dbReference>
<dbReference type="InterPro" id="IPR052513">
    <property type="entry name" value="Thioester_dehydratase-like"/>
</dbReference>
<dbReference type="Pfam" id="PF01796">
    <property type="entry name" value="OB_ChsH2_C"/>
    <property type="match status" value="1"/>
</dbReference>
<organism evidence="3">
    <name type="scientific">Archaeoglobus fulgidus</name>
    <dbReference type="NCBI Taxonomy" id="2234"/>
    <lineage>
        <taxon>Archaea</taxon>
        <taxon>Methanobacteriati</taxon>
        <taxon>Methanobacteriota</taxon>
        <taxon>Archaeoglobi</taxon>
        <taxon>Archaeoglobales</taxon>
        <taxon>Archaeoglobaceae</taxon>
        <taxon>Archaeoglobus</taxon>
    </lineage>
</organism>
<feature type="domain" description="ChsH2 C-terminal OB-fold" evidence="1">
    <location>
        <begin position="102"/>
        <end position="173"/>
    </location>
</feature>
<dbReference type="InterPro" id="IPR012340">
    <property type="entry name" value="NA-bd_OB-fold"/>
</dbReference>
<dbReference type="InterPro" id="IPR022002">
    <property type="entry name" value="ChsH2_Znr"/>
</dbReference>
<reference evidence="3" key="1">
    <citation type="journal article" date="2020" name="mSystems">
        <title>Genome- and Community-Level Interaction Insights into Carbon Utilization and Element Cycling Functions of Hydrothermarchaeota in Hydrothermal Sediment.</title>
        <authorList>
            <person name="Zhou Z."/>
            <person name="Liu Y."/>
            <person name="Xu W."/>
            <person name="Pan J."/>
            <person name="Luo Z.H."/>
            <person name="Li M."/>
        </authorList>
    </citation>
    <scope>NUCLEOTIDE SEQUENCE [LARGE SCALE GENOMIC DNA]</scope>
    <source>
        <strain evidence="3">SpSt-12</strain>
    </source>
</reference>
<evidence type="ECO:0000259" key="1">
    <source>
        <dbReference type="Pfam" id="PF01796"/>
    </source>
</evidence>
<dbReference type="PANTHER" id="PTHR34075">
    <property type="entry name" value="BLR3430 PROTEIN"/>
    <property type="match status" value="1"/>
</dbReference>
<dbReference type="Pfam" id="PF12172">
    <property type="entry name" value="zf-ChsH2"/>
    <property type="match status" value="1"/>
</dbReference>
<accession>A0A7C2N9N6</accession>
<evidence type="ECO:0000313" key="3">
    <source>
        <dbReference type="EMBL" id="HET21060.1"/>
    </source>
</evidence>
<dbReference type="SUPFAM" id="SSF50249">
    <property type="entry name" value="Nucleic acid-binding proteins"/>
    <property type="match status" value="1"/>
</dbReference>
<dbReference type="AlphaFoldDB" id="A0A7C2N9N6"/>
<gene>
    <name evidence="3" type="ORF">ENN70_02970</name>
</gene>
<sequence>MRLQIRLMVPRLPYPTHGVERCSSTPSLCCLPIKNWGDFMEIKEFEVWWKIPFKHSAGIHATKFFEGLKDRKILGVRCEKCGRVLVPPRAFCERCHVETNEWVEVKDEGVVETLTVTYMKFTGLPDPPYAVGVVKLDGADTGMLCFLGGVDLSDWRKVHETFKPGTRVRAVWKEEREGRITDILYFEPSK</sequence>
<feature type="domain" description="ChsH2 rubredoxin-like zinc ribbon" evidence="2">
    <location>
        <begin position="65"/>
        <end position="99"/>
    </location>
</feature>
<protein>
    <submittedName>
        <fullName evidence="3">Zn-ribbon domain-containing OB-fold protein</fullName>
    </submittedName>
</protein>
<proteinExistence type="predicted"/>
<comment type="caution">
    <text evidence="3">The sequence shown here is derived from an EMBL/GenBank/DDBJ whole genome shotgun (WGS) entry which is preliminary data.</text>
</comment>
<dbReference type="PANTHER" id="PTHR34075:SF4">
    <property type="entry name" value="DUF35 DOMAIN-CONTAINING PROTEIN"/>
    <property type="match status" value="1"/>
</dbReference>
<dbReference type="Gene3D" id="6.10.30.10">
    <property type="match status" value="1"/>
</dbReference>